<accession>A0AA38GMG9</accession>
<proteinExistence type="predicted"/>
<dbReference type="Proteomes" id="UP000824469">
    <property type="component" value="Unassembled WGS sequence"/>
</dbReference>
<evidence type="ECO:0000313" key="1">
    <source>
        <dbReference type="EMBL" id="KAH9325004.1"/>
    </source>
</evidence>
<keyword evidence="2" id="KW-1185">Reference proteome</keyword>
<dbReference type="AlphaFoldDB" id="A0AA38GMG9"/>
<feature type="non-terminal residue" evidence="1">
    <location>
        <position position="49"/>
    </location>
</feature>
<feature type="non-terminal residue" evidence="1">
    <location>
        <position position="1"/>
    </location>
</feature>
<organism evidence="1 2">
    <name type="scientific">Taxus chinensis</name>
    <name type="common">Chinese yew</name>
    <name type="synonym">Taxus wallichiana var. chinensis</name>
    <dbReference type="NCBI Taxonomy" id="29808"/>
    <lineage>
        <taxon>Eukaryota</taxon>
        <taxon>Viridiplantae</taxon>
        <taxon>Streptophyta</taxon>
        <taxon>Embryophyta</taxon>
        <taxon>Tracheophyta</taxon>
        <taxon>Spermatophyta</taxon>
        <taxon>Pinopsida</taxon>
        <taxon>Pinidae</taxon>
        <taxon>Conifers II</taxon>
        <taxon>Cupressales</taxon>
        <taxon>Taxaceae</taxon>
        <taxon>Taxus</taxon>
    </lineage>
</organism>
<evidence type="ECO:0000313" key="2">
    <source>
        <dbReference type="Proteomes" id="UP000824469"/>
    </source>
</evidence>
<gene>
    <name evidence="1" type="ORF">KI387_005182</name>
</gene>
<protein>
    <submittedName>
        <fullName evidence="1">Uncharacterized protein</fullName>
    </submittedName>
</protein>
<name>A0AA38GMG9_TAXCH</name>
<sequence>YFLEASEAILETSCLLLGDKASVSLIHLQCKNVKGFRIWRKSFKRMSSM</sequence>
<comment type="caution">
    <text evidence="1">The sequence shown here is derived from an EMBL/GenBank/DDBJ whole genome shotgun (WGS) entry which is preliminary data.</text>
</comment>
<dbReference type="EMBL" id="JAHRHJ020000002">
    <property type="protein sequence ID" value="KAH9325004.1"/>
    <property type="molecule type" value="Genomic_DNA"/>
</dbReference>
<reference evidence="1 2" key="1">
    <citation type="journal article" date="2021" name="Nat. Plants">
        <title>The Taxus genome provides insights into paclitaxel biosynthesis.</title>
        <authorList>
            <person name="Xiong X."/>
            <person name="Gou J."/>
            <person name="Liao Q."/>
            <person name="Li Y."/>
            <person name="Zhou Q."/>
            <person name="Bi G."/>
            <person name="Li C."/>
            <person name="Du R."/>
            <person name="Wang X."/>
            <person name="Sun T."/>
            <person name="Guo L."/>
            <person name="Liang H."/>
            <person name="Lu P."/>
            <person name="Wu Y."/>
            <person name="Zhang Z."/>
            <person name="Ro D.K."/>
            <person name="Shang Y."/>
            <person name="Huang S."/>
            <person name="Yan J."/>
        </authorList>
    </citation>
    <scope>NUCLEOTIDE SEQUENCE [LARGE SCALE GENOMIC DNA]</scope>
    <source>
        <strain evidence="1">Ta-2019</strain>
    </source>
</reference>